<protein>
    <submittedName>
        <fullName evidence="6">Zinc protease</fullName>
    </submittedName>
</protein>
<name>A0A916T4N3_9SPHN</name>
<dbReference type="InterPro" id="IPR050361">
    <property type="entry name" value="MPP/UQCRC_Complex"/>
</dbReference>
<dbReference type="Proteomes" id="UP000623067">
    <property type="component" value="Unassembled WGS sequence"/>
</dbReference>
<keyword evidence="7" id="KW-1185">Reference proteome</keyword>
<feature type="chain" id="PRO_5037380602" evidence="3">
    <location>
        <begin position="23"/>
        <end position="944"/>
    </location>
</feature>
<organism evidence="6 7">
    <name type="scientific">Sphingomonas metalli</name>
    <dbReference type="NCBI Taxonomy" id="1779358"/>
    <lineage>
        <taxon>Bacteria</taxon>
        <taxon>Pseudomonadati</taxon>
        <taxon>Pseudomonadota</taxon>
        <taxon>Alphaproteobacteria</taxon>
        <taxon>Sphingomonadales</taxon>
        <taxon>Sphingomonadaceae</taxon>
        <taxon>Sphingomonas</taxon>
    </lineage>
</organism>
<dbReference type="PANTHER" id="PTHR11851:SF49">
    <property type="entry name" value="MITOCHONDRIAL-PROCESSING PEPTIDASE SUBUNIT ALPHA"/>
    <property type="match status" value="1"/>
</dbReference>
<feature type="domain" description="Peptidase M16 C-terminal" evidence="5">
    <location>
        <begin position="209"/>
        <end position="383"/>
    </location>
</feature>
<evidence type="ECO:0000313" key="7">
    <source>
        <dbReference type="Proteomes" id="UP000623067"/>
    </source>
</evidence>
<keyword evidence="2" id="KW-0378">Hydrolase</keyword>
<feature type="domain" description="Peptidase M16 C-terminal" evidence="5">
    <location>
        <begin position="665"/>
        <end position="841"/>
    </location>
</feature>
<comment type="caution">
    <text evidence="6">The sequence shown here is derived from an EMBL/GenBank/DDBJ whole genome shotgun (WGS) entry which is preliminary data.</text>
</comment>
<dbReference type="PANTHER" id="PTHR11851">
    <property type="entry name" value="METALLOPROTEASE"/>
    <property type="match status" value="1"/>
</dbReference>
<evidence type="ECO:0000256" key="3">
    <source>
        <dbReference type="SAM" id="SignalP"/>
    </source>
</evidence>
<comment type="similarity">
    <text evidence="1">Belongs to the peptidase M16 family.</text>
</comment>
<evidence type="ECO:0000259" key="5">
    <source>
        <dbReference type="Pfam" id="PF05193"/>
    </source>
</evidence>
<dbReference type="GO" id="GO:0006508">
    <property type="term" value="P:proteolysis"/>
    <property type="evidence" value="ECO:0007669"/>
    <property type="project" value="UniProtKB-KW"/>
</dbReference>
<dbReference type="Pfam" id="PF05193">
    <property type="entry name" value="Peptidase_M16_C"/>
    <property type="match status" value="2"/>
</dbReference>
<dbReference type="GO" id="GO:0008233">
    <property type="term" value="F:peptidase activity"/>
    <property type="evidence" value="ECO:0007669"/>
    <property type="project" value="UniProtKB-KW"/>
</dbReference>
<feature type="domain" description="Peptidase M16 N-terminal" evidence="4">
    <location>
        <begin position="51"/>
        <end position="176"/>
    </location>
</feature>
<dbReference type="InterPro" id="IPR007863">
    <property type="entry name" value="Peptidase_M16_C"/>
</dbReference>
<evidence type="ECO:0000259" key="4">
    <source>
        <dbReference type="Pfam" id="PF00675"/>
    </source>
</evidence>
<evidence type="ECO:0000256" key="1">
    <source>
        <dbReference type="ARBA" id="ARBA00007261"/>
    </source>
</evidence>
<dbReference type="AlphaFoldDB" id="A0A916T4N3"/>
<dbReference type="Gene3D" id="3.30.830.10">
    <property type="entry name" value="Metalloenzyme, LuxS/M16 peptidase-like"/>
    <property type="match status" value="4"/>
</dbReference>
<gene>
    <name evidence="6" type="ORF">GCM10011380_18540</name>
</gene>
<reference evidence="6" key="2">
    <citation type="submission" date="2020-09" db="EMBL/GenBank/DDBJ databases">
        <authorList>
            <person name="Sun Q."/>
            <person name="Zhou Y."/>
        </authorList>
    </citation>
    <scope>NUCLEOTIDE SEQUENCE</scope>
    <source>
        <strain evidence="6">CGMCC 1.15330</strain>
    </source>
</reference>
<evidence type="ECO:0000256" key="2">
    <source>
        <dbReference type="ARBA" id="ARBA00023049"/>
    </source>
</evidence>
<dbReference type="InterPro" id="IPR011765">
    <property type="entry name" value="Pept_M16_N"/>
</dbReference>
<keyword evidence="3" id="KW-0732">Signal</keyword>
<dbReference type="EMBL" id="BMIH01000002">
    <property type="protein sequence ID" value="GGB29329.1"/>
    <property type="molecule type" value="Genomic_DNA"/>
</dbReference>
<accession>A0A916T4N3</accession>
<dbReference type="InterPro" id="IPR011249">
    <property type="entry name" value="Metalloenz_LuxS/M16"/>
</dbReference>
<dbReference type="Pfam" id="PF00675">
    <property type="entry name" value="Peptidase_M16"/>
    <property type="match status" value="1"/>
</dbReference>
<dbReference type="RefSeq" id="WP_188658479.1">
    <property type="nucleotide sequence ID" value="NZ_BMIH01000002.1"/>
</dbReference>
<keyword evidence="2" id="KW-0482">Metalloprotease</keyword>
<evidence type="ECO:0000313" key="6">
    <source>
        <dbReference type="EMBL" id="GGB29329.1"/>
    </source>
</evidence>
<proteinExistence type="inferred from homology"/>
<reference evidence="6" key="1">
    <citation type="journal article" date="2014" name="Int. J. Syst. Evol. Microbiol.">
        <title>Complete genome sequence of Corynebacterium casei LMG S-19264T (=DSM 44701T), isolated from a smear-ripened cheese.</title>
        <authorList>
            <consortium name="US DOE Joint Genome Institute (JGI-PGF)"/>
            <person name="Walter F."/>
            <person name="Albersmeier A."/>
            <person name="Kalinowski J."/>
            <person name="Ruckert C."/>
        </authorList>
    </citation>
    <scope>NUCLEOTIDE SEQUENCE</scope>
    <source>
        <strain evidence="6">CGMCC 1.15330</strain>
    </source>
</reference>
<keyword evidence="6" id="KW-0645">Protease</keyword>
<dbReference type="SUPFAM" id="SSF63411">
    <property type="entry name" value="LuxS/MPP-like metallohydrolase"/>
    <property type="match status" value="4"/>
</dbReference>
<sequence>MTFKTLALCGAAAILSAPPAAAQPGQPAPVAQLVGQVDIPYEQFTLANGLRVVVHTDRKAPIVAVSVWYDVGAKHEPAGKTGFAHLFEHLMFNGSENAPGDFFEPLKQIGATDLNGTTYFDRTNYFETVPTAALDRALFLESDRMGYLLGAITQGVLDEQRGVVQNEKRQGDNQPYGLLRYAVTENLFPAGHPYAHDTIGSMADLDAASLQTVKDWFRDHYGPNNAVLVLAGDIDARTARPLVEKYFGAIRRGPQTQRPVAPVPTLPAARTITLNDRVAQTMVSRYWAVPGVNDADAAALDVAASVLGGMASSRLTNQLVRKEQLFVQVGVDNNSYAQVGTFEIYGLVRPGVDPAVAARRLDAIVADFLRTGPTQDEVTRAVTGRVVGRIRGLESVGGFGGKAVALAEGALYSDDPGFYKKQLEQLATVTPAQVRAVAGRWLGRPALTVDVVPGQRAAYAEAKVPPPAQPVAAAPVPAKGTRGPLPAVAELKGLSFPAIERATLSNGIKVVYARRTAVPMTTAVISFDAGIAADVANRLGTQSLTISMLDEGIPGYDAIALAEARERLGAAIGTGASPDRTTSSLSVPSVNLVAASSLWSGMLRAPTFPDSELPRVKAQQLAGIQQELTSPYGLVARVLPPLVVGTDSPYAKNRGQGDAAAVTAATRGDLAAFHQAWLRPDKARIFVTSDRPLAELTPVLERAFGDWRATGAAGTKTFGPIQSASPKIVLVDRPDSPQSIVAGGTATPLRGRDDLLPAGIANDALGGDFLSRINMNLREDKHWSYGAGGSYDHFENAVPYTLRAGVQADKTGASLAEMRRELADYVGARPMTQAEFDRAVTGAIRSLPGDYETSGAILGAMQQNDLFGRPDDYQATLPTRLRALTIDQVRGAVRNSLDPKRFVWVVVGDAAKVRAQLDTAGLPVEVIPAGAVAGGAAPQAAAAK</sequence>
<dbReference type="GO" id="GO:0046872">
    <property type="term" value="F:metal ion binding"/>
    <property type="evidence" value="ECO:0007669"/>
    <property type="project" value="InterPro"/>
</dbReference>
<feature type="signal peptide" evidence="3">
    <location>
        <begin position="1"/>
        <end position="22"/>
    </location>
</feature>